<dbReference type="Proteomes" id="UP001649230">
    <property type="component" value="Chromosome"/>
</dbReference>
<keyword evidence="3" id="KW-1185">Reference proteome</keyword>
<gene>
    <name evidence="2" type="ORF">L0M14_18145</name>
</gene>
<feature type="transmembrane region" description="Helical" evidence="1">
    <location>
        <begin position="6"/>
        <end position="25"/>
    </location>
</feature>
<evidence type="ECO:0000313" key="3">
    <source>
        <dbReference type="Proteomes" id="UP001649230"/>
    </source>
</evidence>
<keyword evidence="1" id="KW-1133">Transmembrane helix</keyword>
<keyword evidence="1" id="KW-0472">Membrane</keyword>
<sequence length="48" mass="5581">MILKWLAFLFGVVVGVVFGVWRAVWRHMTILNHMVEDEGVLEILLENV</sequence>
<reference evidence="2 3" key="1">
    <citation type="journal article" date="2024" name="Int. J. Syst. Evol. Microbiol.">
        <title>Paenibacillus hexagrammi sp. nov., a novel bacterium isolated from the gut content of Hexagrammos agrammus.</title>
        <authorList>
            <person name="Jung H.K."/>
            <person name="Kim D.G."/>
            <person name="Zin H."/>
            <person name="Park J."/>
            <person name="Jung H."/>
            <person name="Kim Y.O."/>
            <person name="Kong H.J."/>
            <person name="Kim J.W."/>
            <person name="Kim Y.S."/>
        </authorList>
    </citation>
    <scope>NUCLEOTIDE SEQUENCE [LARGE SCALE GENOMIC DNA]</scope>
    <source>
        <strain evidence="2 3">YPD9-1</strain>
    </source>
</reference>
<organism evidence="2 3">
    <name type="scientific">Paenibacillus hexagrammi</name>
    <dbReference type="NCBI Taxonomy" id="2908839"/>
    <lineage>
        <taxon>Bacteria</taxon>
        <taxon>Bacillati</taxon>
        <taxon>Bacillota</taxon>
        <taxon>Bacilli</taxon>
        <taxon>Bacillales</taxon>
        <taxon>Paenibacillaceae</taxon>
        <taxon>Paenibacillus</taxon>
    </lineage>
</organism>
<keyword evidence="1" id="KW-0812">Transmembrane</keyword>
<evidence type="ECO:0000313" key="2">
    <source>
        <dbReference type="EMBL" id="UJF31695.1"/>
    </source>
</evidence>
<name>A0ABY3SE02_9BACL</name>
<protein>
    <submittedName>
        <fullName evidence="2">Uncharacterized protein</fullName>
    </submittedName>
</protein>
<accession>A0ABY3SE02</accession>
<proteinExistence type="predicted"/>
<dbReference type="RefSeq" id="WP_235118040.1">
    <property type="nucleotide sequence ID" value="NZ_CP090978.1"/>
</dbReference>
<evidence type="ECO:0000256" key="1">
    <source>
        <dbReference type="SAM" id="Phobius"/>
    </source>
</evidence>
<dbReference type="EMBL" id="CP090978">
    <property type="protein sequence ID" value="UJF31695.1"/>
    <property type="molecule type" value="Genomic_DNA"/>
</dbReference>